<dbReference type="Proteomes" id="UP001597546">
    <property type="component" value="Unassembled WGS sequence"/>
</dbReference>
<comment type="caution">
    <text evidence="3">The sequence shown here is derived from an EMBL/GenBank/DDBJ whole genome shotgun (WGS) entry which is preliminary data.</text>
</comment>
<keyword evidence="2" id="KW-0472">Membrane</keyword>
<evidence type="ECO:0000313" key="3">
    <source>
        <dbReference type="EMBL" id="MFD2731439.1"/>
    </source>
</evidence>
<dbReference type="RefSeq" id="WP_379042981.1">
    <property type="nucleotide sequence ID" value="NZ_JBHSKW010000027.1"/>
</dbReference>
<evidence type="ECO:0000313" key="4">
    <source>
        <dbReference type="Proteomes" id="UP001597546"/>
    </source>
</evidence>
<gene>
    <name evidence="3" type="ORF">ACFSSE_06950</name>
</gene>
<organism evidence="3 4">
    <name type="scientific">Pedobacter alpinus</name>
    <dbReference type="NCBI Taxonomy" id="1590643"/>
    <lineage>
        <taxon>Bacteria</taxon>
        <taxon>Pseudomonadati</taxon>
        <taxon>Bacteroidota</taxon>
        <taxon>Sphingobacteriia</taxon>
        <taxon>Sphingobacteriales</taxon>
        <taxon>Sphingobacteriaceae</taxon>
        <taxon>Pedobacter</taxon>
    </lineage>
</organism>
<proteinExistence type="predicted"/>
<keyword evidence="2" id="KW-1133">Transmembrane helix</keyword>
<dbReference type="EMBL" id="JBHULV010000022">
    <property type="protein sequence ID" value="MFD2731439.1"/>
    <property type="molecule type" value="Genomic_DNA"/>
</dbReference>
<keyword evidence="4" id="KW-1185">Reference proteome</keyword>
<reference evidence="4" key="1">
    <citation type="journal article" date="2019" name="Int. J. Syst. Evol. Microbiol.">
        <title>The Global Catalogue of Microorganisms (GCM) 10K type strain sequencing project: providing services to taxonomists for standard genome sequencing and annotation.</title>
        <authorList>
            <consortium name="The Broad Institute Genomics Platform"/>
            <consortium name="The Broad Institute Genome Sequencing Center for Infectious Disease"/>
            <person name="Wu L."/>
            <person name="Ma J."/>
        </authorList>
    </citation>
    <scope>NUCLEOTIDE SEQUENCE [LARGE SCALE GENOMIC DNA]</scope>
    <source>
        <strain evidence="4">KCTC 42456</strain>
    </source>
</reference>
<feature type="region of interest" description="Disordered" evidence="1">
    <location>
        <begin position="27"/>
        <end position="79"/>
    </location>
</feature>
<name>A0ABW5TR75_9SPHI</name>
<feature type="transmembrane region" description="Helical" evidence="2">
    <location>
        <begin position="6"/>
        <end position="23"/>
    </location>
</feature>
<protein>
    <submittedName>
        <fullName evidence="3">Uncharacterized protein</fullName>
    </submittedName>
</protein>
<keyword evidence="2" id="KW-0812">Transmembrane</keyword>
<accession>A0ABW5TR75</accession>
<evidence type="ECO:0000256" key="1">
    <source>
        <dbReference type="SAM" id="MobiDB-lite"/>
    </source>
</evidence>
<feature type="compositionally biased region" description="Basic and acidic residues" evidence="1">
    <location>
        <begin position="33"/>
        <end position="57"/>
    </location>
</feature>
<sequence length="280" mass="32670">MKKQRYLLSIAILPFLMMISLNYNQGKSNGKGNQKEKSDKHQGKNDNHNEKYNDHPQNKNSNKSYEKKGNAGNKIKNKDLNGKNAKWKVDERWDDKKWDDNRFDTRMGKIKDFKKSKWVNSVYYPGIVWFTGDSYNDVKYPKNQKKVSVCHKPNGSNNPVQIEVSVNALKAHLNHGDYEGQCNDYDRTRYSDVYFDTRESYYTQYTQTTETLSLGEQLLALAIDKLTNSRQQLNSQRTILTPQEVSRKEVAIINLQNDTYVLQNSLERGNTRVTQVNYVF</sequence>
<evidence type="ECO:0000256" key="2">
    <source>
        <dbReference type="SAM" id="Phobius"/>
    </source>
</evidence>